<dbReference type="Proteomes" id="UP000323924">
    <property type="component" value="Unassembled WGS sequence"/>
</dbReference>
<dbReference type="PANTHER" id="PTHR36151:SF3">
    <property type="entry name" value="ER-BOUND OXYGENASE MPAB_MPAB'_RUBBER OXYGENASE CATALYTIC DOMAIN-CONTAINING PROTEIN"/>
    <property type="match status" value="1"/>
</dbReference>
<dbReference type="GeneID" id="93405870"/>
<feature type="domain" description="ER-bound oxygenase mpaB/mpaB'/Rubber oxygenase catalytic" evidence="1">
    <location>
        <begin position="42"/>
        <end position="266"/>
    </location>
</feature>
<dbReference type="EMBL" id="VWPC01000027">
    <property type="protein sequence ID" value="KAA5837663.1"/>
    <property type="molecule type" value="Genomic_DNA"/>
</dbReference>
<gene>
    <name evidence="2" type="ORF">F2A38_26055</name>
</gene>
<dbReference type="RefSeq" id="WP_053262701.1">
    <property type="nucleotide sequence ID" value="NZ_CP118141.1"/>
</dbReference>
<dbReference type="InterPro" id="IPR018713">
    <property type="entry name" value="MPAB/Lcp_cat_dom"/>
</dbReference>
<dbReference type="GO" id="GO:0016491">
    <property type="term" value="F:oxidoreductase activity"/>
    <property type="evidence" value="ECO:0007669"/>
    <property type="project" value="InterPro"/>
</dbReference>
<dbReference type="PANTHER" id="PTHR36151">
    <property type="entry name" value="BLR2777 PROTEIN"/>
    <property type="match status" value="1"/>
</dbReference>
<sequence>MEFIRSRIETQVMSLGGLSLGQLDLDNPKGDPGLFGPDAICWQVHGDFSSMLIGGISALLMQALHPLALAGVWDHSNFREDMIGRLRRTAQFISGTTFGSRQDAEWLIDKVRTIHLQIVGHAPDGRPYAASDPQLLTWVHVAEVSSFLAAHLRYRNPHLSPANQDRYYGEVALIAERLGATDVPRSRRAVADYLARMRPQLLCDERSREVLRLLLAAPAPSRLAKPFGSLMMQAGIDLLPDWASDMLGVNQGLLQRQLIRASVNRSAPMLRWAVRNGSIHRARRRMGL</sequence>
<reference evidence="2 3" key="1">
    <citation type="submission" date="2019-09" db="EMBL/GenBank/DDBJ databases">
        <authorList>
            <person name="Vacheron J."/>
            <person name="Dubost A."/>
            <person name="Prigent-Combaret C."/>
            <person name="Muller D."/>
        </authorList>
    </citation>
    <scope>NUCLEOTIDE SEQUENCE [LARGE SCALE GENOMIC DNA]</scope>
    <source>
        <strain evidence="2 3">JV497</strain>
    </source>
</reference>
<comment type="caution">
    <text evidence="2">The sequence shown here is derived from an EMBL/GenBank/DDBJ whole genome shotgun (WGS) entry which is preliminary data.</text>
</comment>
<evidence type="ECO:0000259" key="1">
    <source>
        <dbReference type="Pfam" id="PF09995"/>
    </source>
</evidence>
<evidence type="ECO:0000313" key="3">
    <source>
        <dbReference type="Proteomes" id="UP000323924"/>
    </source>
</evidence>
<accession>A0AB34BX70</accession>
<organism evidence="2 3">
    <name type="scientific">Pseudomonas chlororaphis</name>
    <dbReference type="NCBI Taxonomy" id="587753"/>
    <lineage>
        <taxon>Bacteria</taxon>
        <taxon>Pseudomonadati</taxon>
        <taxon>Pseudomonadota</taxon>
        <taxon>Gammaproteobacteria</taxon>
        <taxon>Pseudomonadales</taxon>
        <taxon>Pseudomonadaceae</taxon>
        <taxon>Pseudomonas</taxon>
    </lineage>
</organism>
<evidence type="ECO:0000313" key="2">
    <source>
        <dbReference type="EMBL" id="KAA5837663.1"/>
    </source>
</evidence>
<protein>
    <submittedName>
        <fullName evidence="2">DUF2236 domain-containing protein</fullName>
    </submittedName>
</protein>
<dbReference type="Pfam" id="PF09995">
    <property type="entry name" value="MPAB_Lcp_cat"/>
    <property type="match status" value="1"/>
</dbReference>
<dbReference type="AlphaFoldDB" id="A0AB34BX70"/>
<proteinExistence type="predicted"/>
<name>A0AB34BX70_9PSED</name>